<evidence type="ECO:0000259" key="3">
    <source>
        <dbReference type="PROSITE" id="PS50110"/>
    </source>
</evidence>
<dbReference type="EMBL" id="JAVLVU010000001">
    <property type="protein sequence ID" value="MDT3404103.1"/>
    <property type="molecule type" value="Genomic_DNA"/>
</dbReference>
<feature type="domain" description="Response regulatory" evidence="3">
    <location>
        <begin position="4"/>
        <end position="118"/>
    </location>
</feature>
<comment type="caution">
    <text evidence="4">The sequence shown here is derived from an EMBL/GenBank/DDBJ whole genome shotgun (WGS) entry which is preliminary data.</text>
</comment>
<dbReference type="PROSITE" id="PS50110">
    <property type="entry name" value="RESPONSE_REGULATORY"/>
    <property type="match status" value="1"/>
</dbReference>
<dbReference type="PANTHER" id="PTHR44591">
    <property type="entry name" value="STRESS RESPONSE REGULATOR PROTEIN 1"/>
    <property type="match status" value="1"/>
</dbReference>
<organism evidence="4 5">
    <name type="scientific">Mucilaginibacter terrae</name>
    <dbReference type="NCBI Taxonomy" id="1955052"/>
    <lineage>
        <taxon>Bacteria</taxon>
        <taxon>Pseudomonadati</taxon>
        <taxon>Bacteroidota</taxon>
        <taxon>Sphingobacteriia</taxon>
        <taxon>Sphingobacteriales</taxon>
        <taxon>Sphingobacteriaceae</taxon>
        <taxon>Mucilaginibacter</taxon>
    </lineage>
</organism>
<proteinExistence type="predicted"/>
<dbReference type="Gene3D" id="3.40.50.2300">
    <property type="match status" value="1"/>
</dbReference>
<dbReference type="Pfam" id="PF00072">
    <property type="entry name" value="Response_reg"/>
    <property type="match status" value="1"/>
</dbReference>
<dbReference type="Proteomes" id="UP001258315">
    <property type="component" value="Unassembled WGS sequence"/>
</dbReference>
<evidence type="ECO:0000256" key="2">
    <source>
        <dbReference type="PROSITE-ProRule" id="PRU00169"/>
    </source>
</evidence>
<accession>A0ABU3GWG2</accession>
<dbReference type="RefSeq" id="WP_311951442.1">
    <property type="nucleotide sequence ID" value="NZ_JAVLVU010000001.1"/>
</dbReference>
<evidence type="ECO:0000313" key="5">
    <source>
        <dbReference type="Proteomes" id="UP001258315"/>
    </source>
</evidence>
<name>A0ABU3GWG2_9SPHI</name>
<evidence type="ECO:0000313" key="4">
    <source>
        <dbReference type="EMBL" id="MDT3404103.1"/>
    </source>
</evidence>
<protein>
    <submittedName>
        <fullName evidence="4">Two-component system cell cycle response regulator DivK</fullName>
    </submittedName>
</protein>
<dbReference type="SUPFAM" id="SSF52172">
    <property type="entry name" value="CheY-like"/>
    <property type="match status" value="1"/>
</dbReference>
<reference evidence="5" key="1">
    <citation type="submission" date="2023-07" db="EMBL/GenBank/DDBJ databases">
        <title>Functional and genomic diversity of the sorghum phyllosphere microbiome.</title>
        <authorList>
            <person name="Shade A."/>
        </authorList>
    </citation>
    <scope>NUCLEOTIDE SEQUENCE [LARGE SCALE GENOMIC DNA]</scope>
    <source>
        <strain evidence="5">SORGH_AS_0422</strain>
    </source>
</reference>
<dbReference type="InterPro" id="IPR050595">
    <property type="entry name" value="Bact_response_regulator"/>
</dbReference>
<dbReference type="SMART" id="SM00448">
    <property type="entry name" value="REC"/>
    <property type="match status" value="1"/>
</dbReference>
<evidence type="ECO:0000256" key="1">
    <source>
        <dbReference type="ARBA" id="ARBA00022553"/>
    </source>
</evidence>
<sequence length="120" mass="13824">MQKRILLLDNDGDLLRLADDMMYYGYSDVHITSDSHSVYSIAKNYKPDLIILDFLLIEERDASICETFKHDEEFKDVPVILISAYQNKKIDLESFSHDALFMKPLDTEKLASAINYLVAS</sequence>
<dbReference type="InterPro" id="IPR011006">
    <property type="entry name" value="CheY-like_superfamily"/>
</dbReference>
<dbReference type="PANTHER" id="PTHR44591:SF3">
    <property type="entry name" value="RESPONSE REGULATORY DOMAIN-CONTAINING PROTEIN"/>
    <property type="match status" value="1"/>
</dbReference>
<gene>
    <name evidence="4" type="ORF">QE417_003175</name>
</gene>
<feature type="modified residue" description="4-aspartylphosphate" evidence="2">
    <location>
        <position position="53"/>
    </location>
</feature>
<keyword evidence="5" id="KW-1185">Reference proteome</keyword>
<dbReference type="InterPro" id="IPR001789">
    <property type="entry name" value="Sig_transdc_resp-reg_receiver"/>
</dbReference>
<keyword evidence="1 2" id="KW-0597">Phosphoprotein</keyword>